<keyword evidence="5" id="KW-0444">Lipid biosynthesis</keyword>
<evidence type="ECO:0000256" key="20">
    <source>
        <dbReference type="SAM" id="Phobius"/>
    </source>
</evidence>
<dbReference type="GO" id="GO:0047184">
    <property type="term" value="F:1-acylglycerophosphocholine O-acyltransferase activity"/>
    <property type="evidence" value="ECO:0007669"/>
    <property type="project" value="UniProtKB-EC"/>
</dbReference>
<evidence type="ECO:0000256" key="10">
    <source>
        <dbReference type="ARBA" id="ARBA00023098"/>
    </source>
</evidence>
<dbReference type="STRING" id="7260.B4MXH5"/>
<dbReference type="OrthoDB" id="5974730at2759"/>
<evidence type="ECO:0000256" key="7">
    <source>
        <dbReference type="ARBA" id="ARBA00022692"/>
    </source>
</evidence>
<dbReference type="HOGENOM" id="CLU_011340_6_0_1"/>
<dbReference type="EC" id="2.3.1.23" evidence="16"/>
<dbReference type="Proteomes" id="UP000007798">
    <property type="component" value="Unassembled WGS sequence"/>
</dbReference>
<evidence type="ECO:0000256" key="12">
    <source>
        <dbReference type="ARBA" id="ARBA00023209"/>
    </source>
</evidence>
<keyword evidence="14" id="KW-0012">Acyltransferase</keyword>
<keyword evidence="8" id="KW-0256">Endoplasmic reticulum</keyword>
<evidence type="ECO:0000256" key="11">
    <source>
        <dbReference type="ARBA" id="ARBA00023136"/>
    </source>
</evidence>
<keyword evidence="9 20" id="KW-1133">Transmembrane helix</keyword>
<evidence type="ECO:0000256" key="15">
    <source>
        <dbReference type="ARBA" id="ARBA00025707"/>
    </source>
</evidence>
<evidence type="ECO:0000313" key="21">
    <source>
        <dbReference type="EMBL" id="EDW76744.1"/>
    </source>
</evidence>
<dbReference type="GO" id="GO:0008354">
    <property type="term" value="P:germ cell migration"/>
    <property type="evidence" value="ECO:0007669"/>
    <property type="project" value="EnsemblMetazoa"/>
</dbReference>
<keyword evidence="12" id="KW-0594">Phospholipid biosynthesis</keyword>
<reference evidence="21" key="5">
    <citation type="submission" date="2008-06" db="EMBL/GenBank/DDBJ databases">
        <authorList>
            <consortium name="FlyBase"/>
        </authorList>
    </citation>
    <scope>NUCLEOTIDE SEQUENCE</scope>
    <source>
        <strain evidence="21">TSC#14030-0811.24</strain>
    </source>
</reference>
<keyword evidence="7 20" id="KW-0812">Transmembrane</keyword>
<feature type="transmembrane region" description="Helical" evidence="20">
    <location>
        <begin position="84"/>
        <end position="99"/>
    </location>
</feature>
<dbReference type="GO" id="GO:0016020">
    <property type="term" value="C:membrane"/>
    <property type="evidence" value="ECO:0007669"/>
    <property type="project" value="UniProtKB-SubCell"/>
</dbReference>
<feature type="transmembrane region" description="Helical" evidence="20">
    <location>
        <begin position="414"/>
        <end position="437"/>
    </location>
</feature>
<dbReference type="EMBL" id="CH963876">
    <property type="protein sequence ID" value="KRF98511.1"/>
    <property type="molecule type" value="Genomic_DNA"/>
</dbReference>
<feature type="transmembrane region" description="Helical" evidence="20">
    <location>
        <begin position="106"/>
        <end position="124"/>
    </location>
</feature>
<reference evidence="21" key="4">
    <citation type="journal article" date="2008" name="Bioinformatics">
        <title>Assembly reconciliation.</title>
        <authorList>
            <person name="Zimin A.V."/>
            <person name="Smith D.R."/>
            <person name="Sutton G."/>
            <person name="Yorke J.A."/>
        </authorList>
    </citation>
    <scope>NUCLEOTIDE SEQUENCE</scope>
    <source>
        <strain evidence="21">TSC#14030-0811.24</strain>
    </source>
</reference>
<feature type="region of interest" description="Disordered" evidence="19">
    <location>
        <begin position="481"/>
        <end position="514"/>
    </location>
</feature>
<dbReference type="InParanoid" id="B4MXH5"/>
<dbReference type="GO" id="GO:0006656">
    <property type="term" value="P:phosphatidylcholine biosynthetic process"/>
    <property type="evidence" value="ECO:0007669"/>
    <property type="project" value="TreeGrafter"/>
</dbReference>
<accession>B4MXH5</accession>
<keyword evidence="11 20" id="KW-0472">Membrane</keyword>
<evidence type="ECO:0000256" key="14">
    <source>
        <dbReference type="ARBA" id="ARBA00023315"/>
    </source>
</evidence>
<feature type="transmembrane region" description="Helical" evidence="20">
    <location>
        <begin position="180"/>
        <end position="198"/>
    </location>
</feature>
<evidence type="ECO:0000256" key="17">
    <source>
        <dbReference type="ARBA" id="ARBA00038923"/>
    </source>
</evidence>
<organism evidence="21 23">
    <name type="scientific">Drosophila willistoni</name>
    <name type="common">Fruit fly</name>
    <dbReference type="NCBI Taxonomy" id="7260"/>
    <lineage>
        <taxon>Eukaryota</taxon>
        <taxon>Metazoa</taxon>
        <taxon>Ecdysozoa</taxon>
        <taxon>Arthropoda</taxon>
        <taxon>Hexapoda</taxon>
        <taxon>Insecta</taxon>
        <taxon>Pterygota</taxon>
        <taxon>Neoptera</taxon>
        <taxon>Endopterygota</taxon>
        <taxon>Diptera</taxon>
        <taxon>Brachycera</taxon>
        <taxon>Muscomorpha</taxon>
        <taxon>Ephydroidea</taxon>
        <taxon>Drosophilidae</taxon>
        <taxon>Drosophila</taxon>
        <taxon>Sophophora</taxon>
    </lineage>
</organism>
<dbReference type="GO" id="GO:0005783">
    <property type="term" value="C:endoplasmic reticulum"/>
    <property type="evidence" value="ECO:0007669"/>
    <property type="project" value="UniProtKB-SubCell"/>
</dbReference>
<dbReference type="FunCoup" id="B4MXH5">
    <property type="interactions" value="311"/>
</dbReference>
<feature type="transmembrane region" description="Helical" evidence="20">
    <location>
        <begin position="270"/>
        <end position="291"/>
    </location>
</feature>
<evidence type="ECO:0000256" key="5">
    <source>
        <dbReference type="ARBA" id="ARBA00022516"/>
    </source>
</evidence>
<feature type="transmembrane region" description="Helical" evidence="20">
    <location>
        <begin position="352"/>
        <end position="375"/>
    </location>
</feature>
<evidence type="ECO:0000256" key="4">
    <source>
        <dbReference type="ARBA" id="ARBA00010323"/>
    </source>
</evidence>
<evidence type="ECO:0000256" key="18">
    <source>
        <dbReference type="ARBA" id="ARBA00039721"/>
    </source>
</evidence>
<evidence type="ECO:0000256" key="8">
    <source>
        <dbReference type="ARBA" id="ARBA00022824"/>
    </source>
</evidence>
<gene>
    <name evidence="21" type="primary">Dwil\GK19695</name>
    <name evidence="21" type="ORF">Dwil_GK19695</name>
</gene>
<evidence type="ECO:0000256" key="9">
    <source>
        <dbReference type="ARBA" id="ARBA00022989"/>
    </source>
</evidence>
<feature type="transmembrane region" description="Helical" evidence="20">
    <location>
        <begin position="32"/>
        <end position="50"/>
    </location>
</feature>
<reference evidence="22" key="1">
    <citation type="submission" date="2006-08" db="EMBL/GenBank/DDBJ databases">
        <authorList>
            <person name="Qian G."/>
            <person name="Yu M."/>
        </authorList>
    </citation>
    <scope>NUCLEOTIDE SEQUENCE</scope>
    <source>
        <strain evidence="22">TSC#14030-0811.24</strain>
    </source>
</reference>
<protein>
    <recommendedName>
        <fullName evidence="18">Lysophospholipid acyltransferase 5</fullName>
        <ecNumber evidence="16">2.3.1.23</ecNumber>
        <ecNumber evidence="17">2.3.1.n6</ecNumber>
    </recommendedName>
</protein>
<dbReference type="GO" id="GO:0007291">
    <property type="term" value="P:sperm individualization"/>
    <property type="evidence" value="ECO:0007669"/>
    <property type="project" value="EnsemblMetazoa"/>
</dbReference>
<feature type="transmembrane region" description="Helical" evidence="20">
    <location>
        <begin position="62"/>
        <end position="78"/>
    </location>
</feature>
<dbReference type="PANTHER" id="PTHR13906">
    <property type="entry name" value="PORCUPINE"/>
    <property type="match status" value="1"/>
</dbReference>
<evidence type="ECO:0000313" key="23">
    <source>
        <dbReference type="Proteomes" id="UP000007798"/>
    </source>
</evidence>
<sequence length="514" mass="60118">MASVDTEFRSNLPPSSGLLGGVAQRLDVTVEALRLLLTLLAGYPIAYVYCKYIVNSQAKRLHHLYFAICGASLCYFNYGLDVYHSLLGILTTYLLGLFLRHKPTIFLTINFIFHMTYLMLGYYYTASNEYDILWTMPHCILVLRMIGYGFDLTDGLKPQSELSEDQKETNLPQFPSLLELLAFAYFPGGFLVGPQFPYRRYQRFIDGEFRKHKGQLEAGLNRLAAGVLYMIVSQVGLYYLPDSYFLSPEFTQLSLIRRMYYLGFWAKFSLYKYISCWLFTEGALICIGFTFKKASETGPDGNADWSGCSNVKLVHLETGNTMEHYVQTFNVNTNQWVGRYIYKRLRFLNNRMISYGASLVFLAIWHGFHSGYYMAFVMEYMIVSTEKQITNMYEKKILPNYGIYFKDKAVYKAIHFFALKSYNIIYMGWCLSSFVFLKYERWIRVYSAVNYFGFIYMLIWAAFYHGYFYFYEGPRQQQAKRARRLEDEAKRNNDDNESKSKENENLVEENAKNK</sequence>
<dbReference type="eggNOG" id="KOG2705">
    <property type="taxonomic scope" value="Eukaryota"/>
</dbReference>
<evidence type="ECO:0000256" key="19">
    <source>
        <dbReference type="SAM" id="MobiDB-lite"/>
    </source>
</evidence>
<keyword evidence="6" id="KW-0808">Transferase</keyword>
<dbReference type="EC" id="2.3.1.n6" evidence="17"/>
<dbReference type="PANTHER" id="PTHR13906:SF14">
    <property type="entry name" value="LYSOPHOSPHOLIPID ACYLTRANSFERASE 5"/>
    <property type="match status" value="1"/>
</dbReference>
<dbReference type="OMA" id="NAWVSRY"/>
<dbReference type="GO" id="GO:0030258">
    <property type="term" value="P:lipid modification"/>
    <property type="evidence" value="ECO:0007669"/>
    <property type="project" value="EnsemblMetazoa"/>
</dbReference>
<evidence type="ECO:0000256" key="6">
    <source>
        <dbReference type="ARBA" id="ARBA00022679"/>
    </source>
</evidence>
<dbReference type="GO" id="GO:0007009">
    <property type="term" value="P:plasma membrane organization"/>
    <property type="evidence" value="ECO:0007669"/>
    <property type="project" value="EnsemblMetazoa"/>
</dbReference>
<evidence type="ECO:0000256" key="13">
    <source>
        <dbReference type="ARBA" id="ARBA00023264"/>
    </source>
</evidence>
<reference evidence="21 23" key="3">
    <citation type="journal article" date="2007" name="Nature">
        <title>Evolution of genes and genomes on the Drosophila phylogeny.</title>
        <authorList>
            <consortium name="Drosophila 12 Genomes Consortium"/>
            <person name="Clark A.G."/>
            <person name="Eisen M.B."/>
            <person name="Smith D.R."/>
            <person name="Bergman C.M."/>
            <person name="Oliver B."/>
            <person name="Markow T.A."/>
            <person name="Kaufman T.C."/>
            <person name="Kellis M."/>
            <person name="Gelbart W."/>
            <person name="Iyer V.N."/>
            <person name="Pollard D.A."/>
            <person name="Sackton T.B."/>
            <person name="Larracuente A.M."/>
            <person name="Singh N.D."/>
            <person name="Abad J.P."/>
            <person name="Abt D.N."/>
            <person name="Adryan B."/>
            <person name="Aguade M."/>
            <person name="Akashi H."/>
            <person name="Anderson W.W."/>
            <person name="Aquadro C.F."/>
            <person name="Ardell D.H."/>
            <person name="Arguello R."/>
            <person name="Artieri C.G."/>
            <person name="Barbash D.A."/>
            <person name="Barker D."/>
            <person name="Barsanti P."/>
            <person name="Batterham P."/>
            <person name="Batzoglou S."/>
            <person name="Begun D."/>
            <person name="Bhutkar A."/>
            <person name="Blanco E."/>
            <person name="Bosak S.A."/>
            <person name="Bradley R.K."/>
            <person name="Brand A.D."/>
            <person name="Brent M.R."/>
            <person name="Brooks A.N."/>
            <person name="Brown R.H."/>
            <person name="Butlin R.K."/>
            <person name="Caggese C."/>
            <person name="Calvi B.R."/>
            <person name="Bernardo de Carvalho A."/>
            <person name="Caspi A."/>
            <person name="Castrezana S."/>
            <person name="Celniker S.E."/>
            <person name="Chang J.L."/>
            <person name="Chapple C."/>
            <person name="Chatterji S."/>
            <person name="Chinwalla A."/>
            <person name="Civetta A."/>
            <person name="Clifton S.W."/>
            <person name="Comeron J.M."/>
            <person name="Costello J.C."/>
            <person name="Coyne J.A."/>
            <person name="Daub J."/>
            <person name="David R.G."/>
            <person name="Delcher A.L."/>
            <person name="Delehaunty K."/>
            <person name="Do C.B."/>
            <person name="Ebling H."/>
            <person name="Edwards K."/>
            <person name="Eickbush T."/>
            <person name="Evans J.D."/>
            <person name="Filipski A."/>
            <person name="Findeiss S."/>
            <person name="Freyhult E."/>
            <person name="Fulton L."/>
            <person name="Fulton R."/>
            <person name="Garcia A.C."/>
            <person name="Gardiner A."/>
            <person name="Garfield D.A."/>
            <person name="Garvin B.E."/>
            <person name="Gibson G."/>
            <person name="Gilbert D."/>
            <person name="Gnerre S."/>
            <person name="Godfrey J."/>
            <person name="Good R."/>
            <person name="Gotea V."/>
            <person name="Gravely B."/>
            <person name="Greenberg A.J."/>
            <person name="Griffiths-Jones S."/>
            <person name="Gross S."/>
            <person name="Guigo R."/>
            <person name="Gustafson E.A."/>
            <person name="Haerty W."/>
            <person name="Hahn M.W."/>
            <person name="Halligan D.L."/>
            <person name="Halpern A.L."/>
            <person name="Halter G.M."/>
            <person name="Han M.V."/>
            <person name="Heger A."/>
            <person name="Hillier L."/>
            <person name="Hinrichs A.S."/>
            <person name="Holmes I."/>
            <person name="Hoskins R.A."/>
            <person name="Hubisz M.J."/>
            <person name="Hultmark D."/>
            <person name="Huntley M.A."/>
            <person name="Jaffe D.B."/>
            <person name="Jagadeeshan S."/>
            <person name="Jeck W.R."/>
            <person name="Johnson J."/>
            <person name="Jones C.D."/>
            <person name="Jordan W.C."/>
            <person name="Karpen G.H."/>
            <person name="Kataoka E."/>
            <person name="Keightley P.D."/>
            <person name="Kheradpour P."/>
            <person name="Kirkness E.F."/>
            <person name="Koerich L.B."/>
            <person name="Kristiansen K."/>
            <person name="Kudrna D."/>
            <person name="Kulathinal R.J."/>
            <person name="Kumar S."/>
            <person name="Kwok R."/>
            <person name="Lander E."/>
            <person name="Langley C.H."/>
            <person name="Lapoint R."/>
            <person name="Lazzaro B.P."/>
            <person name="Lee S.J."/>
            <person name="Levesque L."/>
            <person name="Li R."/>
            <person name="Lin C.F."/>
            <person name="Lin M.F."/>
            <person name="Lindblad-Toh K."/>
            <person name="Llopart A."/>
            <person name="Long M."/>
            <person name="Low L."/>
            <person name="Lozovsky E."/>
            <person name="Lu J."/>
            <person name="Luo M."/>
            <person name="Machado C.A."/>
            <person name="Makalowski W."/>
            <person name="Marzo M."/>
            <person name="Matsuda M."/>
            <person name="Matzkin L."/>
            <person name="McAllister B."/>
            <person name="McBride C.S."/>
            <person name="McKernan B."/>
            <person name="McKernan K."/>
            <person name="Mendez-Lago M."/>
            <person name="Minx P."/>
            <person name="Mollenhauer M.U."/>
            <person name="Montooth K."/>
            <person name="Mount S.M."/>
            <person name="Mu X."/>
            <person name="Myers E."/>
            <person name="Negre B."/>
            <person name="Newfeld S."/>
            <person name="Nielsen R."/>
            <person name="Noor M.A."/>
            <person name="O'Grady P."/>
            <person name="Pachter L."/>
            <person name="Papaceit M."/>
            <person name="Parisi M.J."/>
            <person name="Parisi M."/>
            <person name="Parts L."/>
            <person name="Pedersen J.S."/>
            <person name="Pesole G."/>
            <person name="Phillippy A.M."/>
            <person name="Ponting C.P."/>
            <person name="Pop M."/>
            <person name="Porcelli D."/>
            <person name="Powell J.R."/>
            <person name="Prohaska S."/>
            <person name="Pruitt K."/>
            <person name="Puig M."/>
            <person name="Quesneville H."/>
            <person name="Ram K.R."/>
            <person name="Rand D."/>
            <person name="Rasmussen M.D."/>
            <person name="Reed L.K."/>
            <person name="Reenan R."/>
            <person name="Reily A."/>
            <person name="Remington K.A."/>
            <person name="Rieger T.T."/>
            <person name="Ritchie M.G."/>
            <person name="Robin C."/>
            <person name="Rogers Y.H."/>
            <person name="Rohde C."/>
            <person name="Rozas J."/>
            <person name="Rubenfield M.J."/>
            <person name="Ruiz A."/>
            <person name="Russo S."/>
            <person name="Salzberg S.L."/>
            <person name="Sanchez-Gracia A."/>
            <person name="Saranga D.J."/>
            <person name="Sato H."/>
            <person name="Schaeffer S.W."/>
            <person name="Schatz M.C."/>
            <person name="Schlenke T."/>
            <person name="Schwartz R."/>
            <person name="Segarra C."/>
            <person name="Singh R.S."/>
            <person name="Sirot L."/>
            <person name="Sirota M."/>
            <person name="Sisneros N.B."/>
            <person name="Smith C.D."/>
            <person name="Smith T.F."/>
            <person name="Spieth J."/>
            <person name="Stage D.E."/>
            <person name="Stark A."/>
            <person name="Stephan W."/>
            <person name="Strausberg R.L."/>
            <person name="Strempel S."/>
            <person name="Sturgill D."/>
            <person name="Sutton G."/>
            <person name="Sutton G.G."/>
            <person name="Tao W."/>
            <person name="Teichmann S."/>
            <person name="Tobari Y.N."/>
            <person name="Tomimura Y."/>
            <person name="Tsolas J.M."/>
            <person name="Valente V.L."/>
            <person name="Venter E."/>
            <person name="Venter J.C."/>
            <person name="Vicario S."/>
            <person name="Vieira F.G."/>
            <person name="Vilella A.J."/>
            <person name="Villasante A."/>
            <person name="Walenz B."/>
            <person name="Wang J."/>
            <person name="Wasserman M."/>
            <person name="Watts T."/>
            <person name="Wilson D."/>
            <person name="Wilson R.K."/>
            <person name="Wing R.A."/>
            <person name="Wolfner M.F."/>
            <person name="Wong A."/>
            <person name="Wong G.K."/>
            <person name="Wu C.I."/>
            <person name="Wu G."/>
            <person name="Yamamoto D."/>
            <person name="Yang H.P."/>
            <person name="Yang S.P."/>
            <person name="Yorke J.A."/>
            <person name="Yoshida K."/>
            <person name="Zdobnov E."/>
            <person name="Zhang P."/>
            <person name="Zhang Y."/>
            <person name="Zimin A.V."/>
            <person name="Baldwin J."/>
            <person name="Abdouelleil A."/>
            <person name="Abdulkadir J."/>
            <person name="Abebe A."/>
            <person name="Abera B."/>
            <person name="Abreu J."/>
            <person name="Acer S.C."/>
            <person name="Aftuck L."/>
            <person name="Alexander A."/>
            <person name="An P."/>
            <person name="Anderson E."/>
            <person name="Anderson S."/>
            <person name="Arachi H."/>
            <person name="Azer M."/>
            <person name="Bachantsang P."/>
            <person name="Barry A."/>
            <person name="Bayul T."/>
            <person name="Berlin A."/>
            <person name="Bessette D."/>
            <person name="Bloom T."/>
            <person name="Blye J."/>
            <person name="Boguslavskiy L."/>
            <person name="Bonnet C."/>
            <person name="Boukhgalter B."/>
            <person name="Bourzgui I."/>
            <person name="Brown A."/>
            <person name="Cahill P."/>
            <person name="Channer S."/>
            <person name="Cheshatsang Y."/>
            <person name="Chuda L."/>
            <person name="Citroen M."/>
            <person name="Collymore A."/>
            <person name="Cooke P."/>
            <person name="Costello M."/>
            <person name="D'Aco K."/>
            <person name="Daza R."/>
            <person name="De Haan G."/>
            <person name="DeGray S."/>
            <person name="DeMaso C."/>
            <person name="Dhargay N."/>
            <person name="Dooley K."/>
            <person name="Dooley E."/>
            <person name="Doricent M."/>
            <person name="Dorje P."/>
            <person name="Dorjee K."/>
            <person name="Dupes A."/>
            <person name="Elong R."/>
            <person name="Falk J."/>
            <person name="Farina A."/>
            <person name="Faro S."/>
            <person name="Ferguson D."/>
            <person name="Fisher S."/>
            <person name="Foley C.D."/>
            <person name="Franke A."/>
            <person name="Friedrich D."/>
            <person name="Gadbois L."/>
            <person name="Gearin G."/>
            <person name="Gearin C.R."/>
            <person name="Giannoukos G."/>
            <person name="Goode T."/>
            <person name="Graham J."/>
            <person name="Grandbois E."/>
            <person name="Grewal S."/>
            <person name="Gyaltsen K."/>
            <person name="Hafez N."/>
            <person name="Hagos B."/>
            <person name="Hall J."/>
            <person name="Henson C."/>
            <person name="Hollinger A."/>
            <person name="Honan T."/>
            <person name="Huard M.D."/>
            <person name="Hughes L."/>
            <person name="Hurhula B."/>
            <person name="Husby M.E."/>
            <person name="Kamat A."/>
            <person name="Kanga B."/>
            <person name="Kashin S."/>
            <person name="Khazanovich D."/>
            <person name="Kisner P."/>
            <person name="Lance K."/>
            <person name="Lara M."/>
            <person name="Lee W."/>
            <person name="Lennon N."/>
            <person name="Letendre F."/>
            <person name="LeVine R."/>
            <person name="Lipovsky A."/>
            <person name="Liu X."/>
            <person name="Liu J."/>
            <person name="Liu S."/>
            <person name="Lokyitsang T."/>
            <person name="Lokyitsang Y."/>
            <person name="Lubonja R."/>
            <person name="Lui A."/>
            <person name="MacDonald P."/>
            <person name="Magnisalis V."/>
            <person name="Maru K."/>
            <person name="Matthews C."/>
            <person name="McCusker W."/>
            <person name="McDonough S."/>
            <person name="Mehta T."/>
            <person name="Meldrim J."/>
            <person name="Meneus L."/>
            <person name="Mihai O."/>
            <person name="Mihalev A."/>
            <person name="Mihova T."/>
            <person name="Mittelman R."/>
            <person name="Mlenga V."/>
            <person name="Montmayeur A."/>
            <person name="Mulrain L."/>
            <person name="Navidi A."/>
            <person name="Naylor J."/>
            <person name="Negash T."/>
            <person name="Nguyen T."/>
            <person name="Nguyen N."/>
            <person name="Nicol R."/>
            <person name="Norbu C."/>
            <person name="Norbu N."/>
            <person name="Novod N."/>
            <person name="O'Neill B."/>
            <person name="Osman S."/>
            <person name="Markiewicz E."/>
            <person name="Oyono O.L."/>
            <person name="Patti C."/>
            <person name="Phunkhang P."/>
            <person name="Pierre F."/>
            <person name="Priest M."/>
            <person name="Raghuraman S."/>
            <person name="Rege F."/>
            <person name="Reyes R."/>
            <person name="Rise C."/>
            <person name="Rogov P."/>
            <person name="Ross K."/>
            <person name="Ryan E."/>
            <person name="Settipalli S."/>
            <person name="Shea T."/>
            <person name="Sherpa N."/>
            <person name="Shi L."/>
            <person name="Shih D."/>
            <person name="Sparrow T."/>
            <person name="Spaulding J."/>
            <person name="Stalker J."/>
            <person name="Stange-Thomann N."/>
            <person name="Stavropoulos S."/>
            <person name="Stone C."/>
            <person name="Strader C."/>
            <person name="Tesfaye S."/>
            <person name="Thomson T."/>
            <person name="Thoulutsang Y."/>
            <person name="Thoulutsang D."/>
            <person name="Topham K."/>
            <person name="Topping I."/>
            <person name="Tsamla T."/>
            <person name="Vassiliev H."/>
            <person name="Vo A."/>
            <person name="Wangchuk T."/>
            <person name="Wangdi T."/>
            <person name="Weiand M."/>
            <person name="Wilkinson J."/>
            <person name="Wilson A."/>
            <person name="Yadav S."/>
            <person name="Young G."/>
            <person name="Yu Q."/>
            <person name="Zembek L."/>
            <person name="Zhong D."/>
            <person name="Zimmer A."/>
            <person name="Zwirko Z."/>
            <person name="Jaffe D.B."/>
            <person name="Alvarez P."/>
            <person name="Brockman W."/>
            <person name="Butler J."/>
            <person name="Chin C."/>
            <person name="Gnerre S."/>
            <person name="Grabherr M."/>
            <person name="Kleber M."/>
            <person name="Mauceli E."/>
            <person name="MacCallum I."/>
        </authorList>
    </citation>
    <scope>NUCLEOTIDE SEQUENCE [LARGE SCALE GENOMIC DNA]</scope>
    <source>
        <strain evidence="21">TSC#14030-0811.24</strain>
        <strain evidence="23">Tucson 14030-0811.24</strain>
    </source>
</reference>
<name>B4MXH5_DROWI</name>
<dbReference type="GO" id="GO:0071617">
    <property type="term" value="F:lysophospholipid acyltransferase activity"/>
    <property type="evidence" value="ECO:0007669"/>
    <property type="project" value="EnsemblMetazoa"/>
</dbReference>
<dbReference type="KEGG" id="dwi:6643093"/>
<proteinExistence type="inferred from homology"/>
<comment type="pathway">
    <text evidence="15">Phospholipid metabolism.</text>
</comment>
<comment type="pathway">
    <text evidence="3">Lipid metabolism; phospholipid metabolism.</text>
</comment>
<dbReference type="Pfam" id="PF03062">
    <property type="entry name" value="MBOAT"/>
    <property type="match status" value="1"/>
</dbReference>
<comment type="similarity">
    <text evidence="4">Belongs to the membrane-bound acyltransferase family.</text>
</comment>
<keyword evidence="10" id="KW-0443">Lipid metabolism</keyword>
<keyword evidence="23" id="KW-1185">Reference proteome</keyword>
<reference evidence="21" key="2">
    <citation type="submission" date="2006-08" db="EMBL/GenBank/DDBJ databases">
        <authorList>
            <person name="Remington K."/>
            <person name="Strausberg R."/>
            <person name="Sutton G."/>
            <person name="Walenz B."/>
            <person name="Johnson J."/>
            <person name="Utterback T."/>
            <person name="Venter J.C."/>
        </authorList>
    </citation>
    <scope>NUCLEOTIDE SEQUENCE</scope>
    <source>
        <strain evidence="21">TSC#14030-0811.24</strain>
    </source>
</reference>
<feature type="transmembrane region" description="Helical" evidence="20">
    <location>
        <begin position="219"/>
        <end position="240"/>
    </location>
</feature>
<evidence type="ECO:0000256" key="16">
    <source>
        <dbReference type="ARBA" id="ARBA00026120"/>
    </source>
</evidence>
<keyword evidence="13" id="KW-1208">Phospholipid metabolism</keyword>
<dbReference type="InterPro" id="IPR004299">
    <property type="entry name" value="MBOAT_fam"/>
</dbReference>
<dbReference type="EMBL" id="CH963876">
    <property type="protein sequence ID" value="EDW76744.1"/>
    <property type="molecule type" value="Genomic_DNA"/>
</dbReference>
<dbReference type="AlphaFoldDB" id="B4MXH5"/>
<evidence type="ECO:0000313" key="22">
    <source>
        <dbReference type="EMBL" id="KRF98511.1"/>
    </source>
</evidence>
<dbReference type="InterPro" id="IPR049941">
    <property type="entry name" value="LPLAT_7/PORCN-like"/>
</dbReference>
<evidence type="ECO:0000256" key="3">
    <source>
        <dbReference type="ARBA" id="ARBA00005074"/>
    </source>
</evidence>
<comment type="subcellular location">
    <subcellularLocation>
        <location evidence="2">Endoplasmic reticulum</location>
    </subcellularLocation>
    <subcellularLocation>
        <location evidence="1">Membrane</location>
        <topology evidence="1">Multi-pass membrane protein</topology>
    </subcellularLocation>
</comment>
<feature type="transmembrane region" description="Helical" evidence="20">
    <location>
        <begin position="449"/>
        <end position="470"/>
    </location>
</feature>
<evidence type="ECO:0000256" key="1">
    <source>
        <dbReference type="ARBA" id="ARBA00004141"/>
    </source>
</evidence>
<feature type="compositionally biased region" description="Basic and acidic residues" evidence="19">
    <location>
        <begin position="484"/>
        <end position="514"/>
    </location>
</feature>
<evidence type="ECO:0000256" key="2">
    <source>
        <dbReference type="ARBA" id="ARBA00004240"/>
    </source>
</evidence>